<protein>
    <submittedName>
        <fullName evidence="1">Uncharacterized protein</fullName>
    </submittedName>
</protein>
<gene>
    <name evidence="1" type="ORF">EAJ18_02805</name>
</gene>
<reference evidence="1 2" key="1">
    <citation type="journal article" date="2019" name="Science, e1252229">
        <title>Invertible promoters mediate bacterial phase variation, antibiotic resistance, and host adaptation in the gut.</title>
        <authorList>
            <person name="Jiang X."/>
            <person name="Hall A.B."/>
            <person name="Arthur T.D."/>
            <person name="Plichta D.R."/>
            <person name="Covington C.T."/>
            <person name="Poyet M."/>
            <person name="Crothers J."/>
            <person name="Moses P.L."/>
            <person name="Tolonen A.C."/>
            <person name="Vlamakis H."/>
            <person name="Alm E.J."/>
            <person name="Xavier R.J."/>
        </authorList>
    </citation>
    <scope>NUCLEOTIDE SEQUENCE [LARGE SCALE GENOMIC DNA]</scope>
    <source>
        <strain evidence="2">ca_0067</strain>
    </source>
</reference>
<comment type="caution">
    <text evidence="1">The sequence shown here is derived from an EMBL/GenBank/DDBJ whole genome shotgun (WGS) entry which is preliminary data.</text>
</comment>
<dbReference type="EMBL" id="RCYA01000001">
    <property type="protein sequence ID" value="RYT46608.1"/>
    <property type="molecule type" value="Genomic_DNA"/>
</dbReference>
<name>A0ABY0I3K1_CITAM</name>
<organism evidence="1 2">
    <name type="scientific">Citrobacter amalonaticus</name>
    <dbReference type="NCBI Taxonomy" id="35703"/>
    <lineage>
        <taxon>Bacteria</taxon>
        <taxon>Pseudomonadati</taxon>
        <taxon>Pseudomonadota</taxon>
        <taxon>Gammaproteobacteria</taxon>
        <taxon>Enterobacterales</taxon>
        <taxon>Enterobacteriaceae</taxon>
        <taxon>Citrobacter</taxon>
    </lineage>
</organism>
<evidence type="ECO:0000313" key="1">
    <source>
        <dbReference type="EMBL" id="RYT46608.1"/>
    </source>
</evidence>
<dbReference type="Proteomes" id="UP000292985">
    <property type="component" value="Unassembled WGS sequence"/>
</dbReference>
<keyword evidence="2" id="KW-1185">Reference proteome</keyword>
<evidence type="ECO:0000313" key="2">
    <source>
        <dbReference type="Proteomes" id="UP000292985"/>
    </source>
</evidence>
<accession>A0ABY0I3K1</accession>
<sequence>MAWQDGWGSWYYSYPARSCIWSARFTLFVFLFPNNVDVHYIDVNASGSIEKGNKDGWLSQHWS</sequence>
<proteinExistence type="predicted"/>